<evidence type="ECO:0000313" key="2">
    <source>
        <dbReference type="EMBL" id="KRS17391.1"/>
    </source>
</evidence>
<dbReference type="STRING" id="540747.SAMN04488031_101971"/>
<keyword evidence="4" id="KW-1185">Reference proteome</keyword>
<feature type="chain" id="PRO_5010437457" evidence="1">
    <location>
        <begin position="21"/>
        <end position="136"/>
    </location>
</feature>
<protein>
    <submittedName>
        <fullName evidence="2">Uncharacterized protein</fullName>
    </submittedName>
</protein>
<evidence type="ECO:0000313" key="3">
    <source>
        <dbReference type="EMBL" id="QEW26571.1"/>
    </source>
</evidence>
<sequence length="136" mass="14829">MKSKIVSLLFGVAVAGSAQALSYERPDCVADDIEYFIERDYSDGLRIAFGRAEENHDVRWFVLGNCSAGSQLKMLLIEHGDAGLDAAAIRDRIVEMIASSKTYTFEDVASEFSTDVAIAEVGPISPDHCICKHKAV</sequence>
<dbReference type="Proteomes" id="UP000325785">
    <property type="component" value="Chromosome"/>
</dbReference>
<dbReference type="PATRIC" id="fig|540747.5.peg.5616"/>
<reference evidence="2 4" key="1">
    <citation type="submission" date="2015-04" db="EMBL/GenBank/DDBJ databases">
        <title>The draft genome sequence of Roseovarius indicus B108T.</title>
        <authorList>
            <person name="Li G."/>
            <person name="Lai Q."/>
            <person name="Shao Z."/>
            <person name="Yan P."/>
        </authorList>
    </citation>
    <scope>NUCLEOTIDE SEQUENCE [LARGE SCALE GENOMIC DNA]</scope>
    <source>
        <strain evidence="2 4">B108</strain>
    </source>
</reference>
<proteinExistence type="predicted"/>
<evidence type="ECO:0000313" key="5">
    <source>
        <dbReference type="Proteomes" id="UP000325785"/>
    </source>
</evidence>
<dbReference type="AlphaFoldDB" id="A0A0T5P935"/>
<dbReference type="Proteomes" id="UP000051401">
    <property type="component" value="Unassembled WGS sequence"/>
</dbReference>
<evidence type="ECO:0000256" key="1">
    <source>
        <dbReference type="SAM" id="SignalP"/>
    </source>
</evidence>
<feature type="signal peptide" evidence="1">
    <location>
        <begin position="1"/>
        <end position="20"/>
    </location>
</feature>
<accession>A0A0T5P935</accession>
<organism evidence="2 4">
    <name type="scientific">Roseovarius indicus</name>
    <dbReference type="NCBI Taxonomy" id="540747"/>
    <lineage>
        <taxon>Bacteria</taxon>
        <taxon>Pseudomonadati</taxon>
        <taxon>Pseudomonadota</taxon>
        <taxon>Alphaproteobacteria</taxon>
        <taxon>Rhodobacterales</taxon>
        <taxon>Roseobacteraceae</taxon>
        <taxon>Roseovarius</taxon>
    </lineage>
</organism>
<dbReference type="EMBL" id="LAXI01000007">
    <property type="protein sequence ID" value="KRS17391.1"/>
    <property type="molecule type" value="Genomic_DNA"/>
</dbReference>
<evidence type="ECO:0000313" key="4">
    <source>
        <dbReference type="Proteomes" id="UP000051401"/>
    </source>
</evidence>
<gene>
    <name evidence="3" type="ORF">RIdsm_02371</name>
    <name evidence="2" type="ORF">XM52_12905</name>
</gene>
<dbReference type="EMBL" id="CP031598">
    <property type="protein sequence ID" value="QEW26571.1"/>
    <property type="molecule type" value="Genomic_DNA"/>
</dbReference>
<reference evidence="3 5" key="2">
    <citation type="submission" date="2018-08" db="EMBL/GenBank/DDBJ databases">
        <title>Genetic Globetrotter - A new plasmid hitch-hiking vast phylogenetic and geographic distances.</title>
        <authorList>
            <person name="Vollmers J."/>
            <person name="Petersen J."/>
        </authorList>
    </citation>
    <scope>NUCLEOTIDE SEQUENCE [LARGE SCALE GENOMIC DNA]</scope>
    <source>
        <strain evidence="3 5">DSM 26383</strain>
    </source>
</reference>
<dbReference type="KEGG" id="rid:RIdsm_02371"/>
<name>A0A0T5P935_9RHOB</name>
<keyword evidence="1" id="KW-0732">Signal</keyword>
<dbReference type="RefSeq" id="WP_057816557.1">
    <property type="nucleotide sequence ID" value="NZ_CP031598.1"/>
</dbReference>